<dbReference type="PANTHER" id="PTHR16222">
    <property type="entry name" value="ADP-RIBOSYLGLYCOHYDROLASE"/>
    <property type="match status" value="1"/>
</dbReference>
<dbReference type="EMBL" id="CAJOBC010041988">
    <property type="protein sequence ID" value="CAF4146667.1"/>
    <property type="molecule type" value="Genomic_DNA"/>
</dbReference>
<dbReference type="EMBL" id="CAJNOK010011704">
    <property type="protein sequence ID" value="CAF1146541.1"/>
    <property type="molecule type" value="Genomic_DNA"/>
</dbReference>
<dbReference type="OrthoDB" id="410104at2759"/>
<gene>
    <name evidence="3" type="ORF">GPM918_LOCUS28951</name>
    <name evidence="2" type="ORF">OVA965_LOCUS21388</name>
    <name evidence="5" type="ORF">SRO942_LOCUS29490</name>
    <name evidence="4" type="ORF">TMI583_LOCUS22022</name>
</gene>
<keyword evidence="6" id="KW-1185">Reference proteome</keyword>
<dbReference type="AlphaFoldDB" id="A0A815ES48"/>
<protein>
    <recommendedName>
        <fullName evidence="7">ADP-ribosylglycohydrolase</fullName>
    </recommendedName>
</protein>
<keyword evidence="1" id="KW-0460">Magnesium</keyword>
<dbReference type="GO" id="GO:0046872">
    <property type="term" value="F:metal ion binding"/>
    <property type="evidence" value="ECO:0007669"/>
    <property type="project" value="UniProtKB-KW"/>
</dbReference>
<dbReference type="EMBL" id="CAJNOQ010012891">
    <property type="protein sequence ID" value="CAF1310117.1"/>
    <property type="molecule type" value="Genomic_DNA"/>
</dbReference>
<feature type="binding site" evidence="1">
    <location>
        <position position="87"/>
    </location>
    <ligand>
        <name>Mg(2+)</name>
        <dbReference type="ChEBI" id="CHEBI:18420"/>
        <label>1</label>
    </ligand>
</feature>
<evidence type="ECO:0000313" key="3">
    <source>
        <dbReference type="EMBL" id="CAF1310117.1"/>
    </source>
</evidence>
<feature type="binding site" evidence="1">
    <location>
        <position position="89"/>
    </location>
    <ligand>
        <name>Mg(2+)</name>
        <dbReference type="ChEBI" id="CHEBI:18420"/>
        <label>1</label>
    </ligand>
</feature>
<feature type="binding site" evidence="1">
    <location>
        <position position="327"/>
    </location>
    <ligand>
        <name>Mg(2+)</name>
        <dbReference type="ChEBI" id="CHEBI:18420"/>
        <label>1</label>
    </ligand>
</feature>
<evidence type="ECO:0000313" key="4">
    <source>
        <dbReference type="EMBL" id="CAF3948298.1"/>
    </source>
</evidence>
<evidence type="ECO:0008006" key="7">
    <source>
        <dbReference type="Google" id="ProtNLM"/>
    </source>
</evidence>
<dbReference type="Pfam" id="PF03747">
    <property type="entry name" value="ADP_ribosyl_GH"/>
    <property type="match status" value="1"/>
</dbReference>
<sequence length="517" mass="58585">MNQTNFSVAQWLNERKLPDEYRCWLPHSNSGDKIYTLDQIQASLIGLALGDALGAHVEFRPREYLAQHPVEELIGGGTWGLRAGQWTDDTSMALCLAASLIVNGDFNPYDQLVRYKWWWKRGYLSSTGKCFDIGNATQESLNQFRQRQDSVQQRLQLSEDDIDSLPQSYVASVGFNVNCSRPGVAGNGALMRLAPVPLFFYRSPVHAIDYAGQSARLTHGDDKAVDACRYYAALICAALQGLSKDQLLHDNFYTVCFQSGWFGEKHLHNEVAAVARGSYKKKGGYSAGIRGKGYIVQALEAALWAFWSENSFREGALSAVNLGDDADTTAAIYGQLAGAHYGMKGIPEEWLKQLYAKDFIKCVGSWLHSNGHEWSRQIENLAQSTFDWQKPVNQCARQRVTAEYPIRQPWNANRDEHQPPHIKYATPLTPKVHPIPNDGYLSDSSLDYDIFPQRRQNVRSGYDRQFQPCVIQPSFTFEDSGNPYGQTQSRRRPFLSAWHIPGVFLYFPQRYMFRHNP</sequence>
<comment type="caution">
    <text evidence="3">The sequence shown here is derived from an EMBL/GenBank/DDBJ whole genome shotgun (WGS) entry which is preliminary data.</text>
</comment>
<dbReference type="SUPFAM" id="SSF101478">
    <property type="entry name" value="ADP-ribosylglycohydrolase"/>
    <property type="match status" value="1"/>
</dbReference>
<feature type="binding site" evidence="1">
    <location>
        <position position="325"/>
    </location>
    <ligand>
        <name>Mg(2+)</name>
        <dbReference type="ChEBI" id="CHEBI:18420"/>
        <label>1</label>
    </ligand>
</feature>
<dbReference type="Proteomes" id="UP000681722">
    <property type="component" value="Unassembled WGS sequence"/>
</dbReference>
<comment type="cofactor">
    <cofactor evidence="1">
        <name>Mg(2+)</name>
        <dbReference type="ChEBI" id="CHEBI:18420"/>
    </cofactor>
    <text evidence="1">Binds 2 magnesium ions per subunit.</text>
</comment>
<dbReference type="Gene3D" id="1.10.4080.10">
    <property type="entry name" value="ADP-ribosylation/Crystallin J1"/>
    <property type="match status" value="1"/>
</dbReference>
<keyword evidence="1" id="KW-0479">Metal-binding</keyword>
<evidence type="ECO:0000313" key="6">
    <source>
        <dbReference type="Proteomes" id="UP000663829"/>
    </source>
</evidence>
<proteinExistence type="predicted"/>
<feature type="binding site" evidence="1">
    <location>
        <position position="88"/>
    </location>
    <ligand>
        <name>Mg(2+)</name>
        <dbReference type="ChEBI" id="CHEBI:18420"/>
        <label>1</label>
    </ligand>
</feature>
<name>A0A815ES48_9BILA</name>
<accession>A0A815ES48</accession>
<dbReference type="Proteomes" id="UP000677228">
    <property type="component" value="Unassembled WGS sequence"/>
</dbReference>
<reference evidence="3" key="1">
    <citation type="submission" date="2021-02" db="EMBL/GenBank/DDBJ databases">
        <authorList>
            <person name="Nowell W R."/>
        </authorList>
    </citation>
    <scope>NUCLEOTIDE SEQUENCE</scope>
</reference>
<dbReference type="PANTHER" id="PTHR16222:SF12">
    <property type="entry name" value="ADP-RIBOSYLGLYCOHYDROLASE-RELATED"/>
    <property type="match status" value="1"/>
</dbReference>
<evidence type="ECO:0000313" key="2">
    <source>
        <dbReference type="EMBL" id="CAF1146541.1"/>
    </source>
</evidence>
<dbReference type="EMBL" id="CAJOBA010029008">
    <property type="protein sequence ID" value="CAF3948298.1"/>
    <property type="molecule type" value="Genomic_DNA"/>
</dbReference>
<organism evidence="3 6">
    <name type="scientific">Didymodactylos carnosus</name>
    <dbReference type="NCBI Taxonomy" id="1234261"/>
    <lineage>
        <taxon>Eukaryota</taxon>
        <taxon>Metazoa</taxon>
        <taxon>Spiralia</taxon>
        <taxon>Gnathifera</taxon>
        <taxon>Rotifera</taxon>
        <taxon>Eurotatoria</taxon>
        <taxon>Bdelloidea</taxon>
        <taxon>Philodinida</taxon>
        <taxon>Philodinidae</taxon>
        <taxon>Didymodactylos</taxon>
    </lineage>
</organism>
<evidence type="ECO:0000256" key="1">
    <source>
        <dbReference type="PIRSR" id="PIRSR605502-1"/>
    </source>
</evidence>
<feature type="binding site" evidence="1">
    <location>
        <position position="328"/>
    </location>
    <ligand>
        <name>Mg(2+)</name>
        <dbReference type="ChEBI" id="CHEBI:18420"/>
        <label>1</label>
    </ligand>
</feature>
<dbReference type="InterPro" id="IPR036705">
    <property type="entry name" value="Ribosyl_crysJ1_sf"/>
</dbReference>
<dbReference type="InterPro" id="IPR005502">
    <property type="entry name" value="Ribosyl_crysJ1"/>
</dbReference>
<dbReference type="InterPro" id="IPR050792">
    <property type="entry name" value="ADP-ribosylglycohydrolase"/>
</dbReference>
<evidence type="ECO:0000313" key="5">
    <source>
        <dbReference type="EMBL" id="CAF4146667.1"/>
    </source>
</evidence>
<dbReference type="Proteomes" id="UP000663829">
    <property type="component" value="Unassembled WGS sequence"/>
</dbReference>
<dbReference type="Proteomes" id="UP000682733">
    <property type="component" value="Unassembled WGS sequence"/>
</dbReference>